<evidence type="ECO:0000259" key="6">
    <source>
        <dbReference type="PROSITE" id="PS50123"/>
    </source>
</evidence>
<dbReference type="Pfam" id="PF01739">
    <property type="entry name" value="CheR"/>
    <property type="match status" value="1"/>
</dbReference>
<keyword evidence="3" id="KW-0489">Methyltransferase</keyword>
<dbReference type="InterPro" id="IPR000780">
    <property type="entry name" value="CheR_MeTrfase"/>
</dbReference>
<dbReference type="InterPro" id="IPR022641">
    <property type="entry name" value="CheR_N"/>
</dbReference>
<dbReference type="PROSITE" id="PS50123">
    <property type="entry name" value="CHER"/>
    <property type="match status" value="1"/>
</dbReference>
<evidence type="ECO:0000256" key="1">
    <source>
        <dbReference type="ARBA" id="ARBA00001541"/>
    </source>
</evidence>
<comment type="catalytic activity">
    <reaction evidence="1">
        <text>L-glutamyl-[protein] + S-adenosyl-L-methionine = [protein]-L-glutamate 5-O-methyl ester + S-adenosyl-L-homocysteine</text>
        <dbReference type="Rhea" id="RHEA:24452"/>
        <dbReference type="Rhea" id="RHEA-COMP:10208"/>
        <dbReference type="Rhea" id="RHEA-COMP:10311"/>
        <dbReference type="ChEBI" id="CHEBI:29973"/>
        <dbReference type="ChEBI" id="CHEBI:57856"/>
        <dbReference type="ChEBI" id="CHEBI:59789"/>
        <dbReference type="ChEBI" id="CHEBI:82795"/>
        <dbReference type="EC" id="2.1.1.80"/>
    </reaction>
</comment>
<sequence>MPELVLKDSEFQKFSGYVYDKCGINLHDGKKELVKARLGKIFRQRDFKSFRHYYDYVVNDKSGNELILLLDSISTNLTYFFRESQHFDFLKTKALPEIMNSKVSLGDNNLRFWSAGCSSGEEAYSIAIAINEAIGNMNKWQIKILATDLSTKVLSTASTGIYEKKKIDSMP</sequence>
<dbReference type="EC" id="2.1.1.80" evidence="2"/>
<gene>
    <name evidence="7" type="ORF">S01H1_42409</name>
</gene>
<dbReference type="InterPro" id="IPR029063">
    <property type="entry name" value="SAM-dependent_MTases_sf"/>
</dbReference>
<dbReference type="Gene3D" id="1.10.155.10">
    <property type="entry name" value="Chemotaxis receptor methyltransferase CheR, N-terminal domain"/>
    <property type="match status" value="1"/>
</dbReference>
<dbReference type="Pfam" id="PF03705">
    <property type="entry name" value="CheR_N"/>
    <property type="match status" value="1"/>
</dbReference>
<feature type="non-terminal residue" evidence="7">
    <location>
        <position position="171"/>
    </location>
</feature>
<dbReference type="PANTHER" id="PTHR24422">
    <property type="entry name" value="CHEMOTAXIS PROTEIN METHYLTRANSFERASE"/>
    <property type="match status" value="1"/>
</dbReference>
<dbReference type="InterPro" id="IPR022642">
    <property type="entry name" value="CheR_C"/>
</dbReference>
<proteinExistence type="predicted"/>
<name>X0UL80_9ZZZZ</name>
<protein>
    <recommendedName>
        <fullName evidence="2">protein-glutamate O-methyltransferase</fullName>
        <ecNumber evidence="2">2.1.1.80</ecNumber>
    </recommendedName>
</protein>
<feature type="domain" description="CheR-type methyltransferase" evidence="6">
    <location>
        <begin position="1"/>
        <end position="171"/>
    </location>
</feature>
<comment type="caution">
    <text evidence="7">The sequence shown here is derived from an EMBL/GenBank/DDBJ whole genome shotgun (WGS) entry which is preliminary data.</text>
</comment>
<dbReference type="Gene3D" id="3.40.50.150">
    <property type="entry name" value="Vaccinia Virus protein VP39"/>
    <property type="match status" value="1"/>
</dbReference>
<dbReference type="SMART" id="SM00138">
    <property type="entry name" value="MeTrc"/>
    <property type="match status" value="1"/>
</dbReference>
<evidence type="ECO:0000313" key="7">
    <source>
        <dbReference type="EMBL" id="GAG06554.1"/>
    </source>
</evidence>
<dbReference type="PANTHER" id="PTHR24422:SF26">
    <property type="entry name" value="CHEMOTAXIS PROTEIN METHYLTRANSFERASE"/>
    <property type="match status" value="1"/>
</dbReference>
<evidence type="ECO:0000256" key="5">
    <source>
        <dbReference type="ARBA" id="ARBA00022691"/>
    </source>
</evidence>
<keyword evidence="5" id="KW-0949">S-adenosyl-L-methionine</keyword>
<dbReference type="GO" id="GO:0032259">
    <property type="term" value="P:methylation"/>
    <property type="evidence" value="ECO:0007669"/>
    <property type="project" value="UniProtKB-KW"/>
</dbReference>
<evidence type="ECO:0000256" key="2">
    <source>
        <dbReference type="ARBA" id="ARBA00012534"/>
    </source>
</evidence>
<dbReference type="GO" id="GO:0008983">
    <property type="term" value="F:protein-glutamate O-methyltransferase activity"/>
    <property type="evidence" value="ECO:0007669"/>
    <property type="project" value="UniProtKB-EC"/>
</dbReference>
<dbReference type="SUPFAM" id="SSF53335">
    <property type="entry name" value="S-adenosyl-L-methionine-dependent methyltransferases"/>
    <property type="match status" value="1"/>
</dbReference>
<dbReference type="EMBL" id="BARS01026973">
    <property type="protein sequence ID" value="GAG06554.1"/>
    <property type="molecule type" value="Genomic_DNA"/>
</dbReference>
<organism evidence="7">
    <name type="scientific">marine sediment metagenome</name>
    <dbReference type="NCBI Taxonomy" id="412755"/>
    <lineage>
        <taxon>unclassified sequences</taxon>
        <taxon>metagenomes</taxon>
        <taxon>ecological metagenomes</taxon>
    </lineage>
</organism>
<dbReference type="InterPro" id="IPR050903">
    <property type="entry name" value="Bact_Chemotaxis_MeTrfase"/>
</dbReference>
<accession>X0UL80</accession>
<evidence type="ECO:0000256" key="4">
    <source>
        <dbReference type="ARBA" id="ARBA00022679"/>
    </source>
</evidence>
<dbReference type="InterPro" id="IPR036804">
    <property type="entry name" value="CheR_N_sf"/>
</dbReference>
<keyword evidence="4" id="KW-0808">Transferase</keyword>
<dbReference type="SUPFAM" id="SSF47757">
    <property type="entry name" value="Chemotaxis receptor methyltransferase CheR, N-terminal domain"/>
    <property type="match status" value="1"/>
</dbReference>
<dbReference type="AlphaFoldDB" id="X0UL80"/>
<reference evidence="7" key="1">
    <citation type="journal article" date="2014" name="Front. Microbiol.">
        <title>High frequency of phylogenetically diverse reductive dehalogenase-homologous genes in deep subseafloor sedimentary metagenomes.</title>
        <authorList>
            <person name="Kawai M."/>
            <person name="Futagami T."/>
            <person name="Toyoda A."/>
            <person name="Takaki Y."/>
            <person name="Nishi S."/>
            <person name="Hori S."/>
            <person name="Arai W."/>
            <person name="Tsubouchi T."/>
            <person name="Morono Y."/>
            <person name="Uchiyama I."/>
            <person name="Ito T."/>
            <person name="Fujiyama A."/>
            <person name="Inagaki F."/>
            <person name="Takami H."/>
        </authorList>
    </citation>
    <scope>NUCLEOTIDE SEQUENCE</scope>
    <source>
        <strain evidence="7">Expedition CK06-06</strain>
    </source>
</reference>
<dbReference type="PRINTS" id="PR00996">
    <property type="entry name" value="CHERMTFRASE"/>
</dbReference>
<evidence type="ECO:0000256" key="3">
    <source>
        <dbReference type="ARBA" id="ARBA00022603"/>
    </source>
</evidence>